<dbReference type="AlphaFoldDB" id="A0A381RPT8"/>
<organism evidence="1">
    <name type="scientific">marine metagenome</name>
    <dbReference type="NCBI Taxonomy" id="408172"/>
    <lineage>
        <taxon>unclassified sequences</taxon>
        <taxon>metagenomes</taxon>
        <taxon>ecological metagenomes</taxon>
    </lineage>
</organism>
<proteinExistence type="predicted"/>
<evidence type="ECO:0000313" key="1">
    <source>
        <dbReference type="EMBL" id="SUZ93264.1"/>
    </source>
</evidence>
<protein>
    <submittedName>
        <fullName evidence="1">Uncharacterized protein</fullName>
    </submittedName>
</protein>
<feature type="non-terminal residue" evidence="1">
    <location>
        <position position="1"/>
    </location>
</feature>
<name>A0A381RPT8_9ZZZZ</name>
<dbReference type="EMBL" id="UINC01002132">
    <property type="protein sequence ID" value="SUZ93264.1"/>
    <property type="molecule type" value="Genomic_DNA"/>
</dbReference>
<gene>
    <name evidence="1" type="ORF">METZ01_LOCUS46118</name>
</gene>
<reference evidence="1" key="1">
    <citation type="submission" date="2018-05" db="EMBL/GenBank/DDBJ databases">
        <authorList>
            <person name="Lanie J.A."/>
            <person name="Ng W.-L."/>
            <person name="Kazmierczak K.M."/>
            <person name="Andrzejewski T.M."/>
            <person name="Davidsen T.M."/>
            <person name="Wayne K.J."/>
            <person name="Tettelin H."/>
            <person name="Glass J.I."/>
            <person name="Rusch D."/>
            <person name="Podicherti R."/>
            <person name="Tsui H.-C.T."/>
            <person name="Winkler M.E."/>
        </authorList>
    </citation>
    <scope>NUCLEOTIDE SEQUENCE</scope>
</reference>
<sequence length="71" mass="8275">VKIVHDKGDFNGDNCLLFSDNFIVINKHKPLEQRVNILAKCFGKMNLDNIYIKPVLRELIDKVKLENEYVT</sequence>
<accession>A0A381RPT8</accession>